<sequence>MASCSDTGALGRRRRTVTDVAIATGFRASSMSEAKLEVYSDLWDAIIVQDAAYGKLLTKVKRAYDSYIHKLRAQKGLPVGMSKAARQAHDGVEKGNLGVIQQRQCLEEVSLDDTQAVQRHAVESSLPTTNDSLVSTPPLFPDRVRLSADLKRPECVPRLNLNPRRATVGSTNVVASVTCSTGSTIMEPAPVVRLNLQELIRLENRHAAHANERPRASCYVDPFWEAASGHGRSVFKKGQRSPHFNASRQAADCLHGLVHSKSFPDLKSLGAGEDYPGFPGMTTSSRRWEDCFSIEKPLVNARRSWEQDGDDAARAAVYTSKRPPLPLPYIVPDPDRDAVLPGRDEQKVGLARSKLPCRRCVVNARWASTGVPHAAVCHCMGQSYPVPRDAIRVEVDPSSGGVIHWPPALSAHSTRLDEVVEGWYRYCRRGVGPFLWNKSPFFIVAMVCVVVFVHALVLASGAAETEKELEEEKVVAVDIALLIAATVVPILFMTAVLLGSYVSVRRHFQEMGRCLGQALQGTGYAATVHSKRREKHSRAPDGLEQGCCSMGWLWIDFIPQTLATSTRVAGVSAPTGTAWMDPPSTAQNGVNSLQIARPTCFSPSCFLAWSLLLTEGLWTGVTVAASGSDRRPENPNLAFAAANAVVSEPRATAIYKPYYQCDFPDPATPDGPSLSWRVFRPGGYPGLIPNAFRLRQRNALIVVMTADNFLHEDAVVVFKDSSSRECAVLLDAARQWLELGKANPGKMLVQVMMQKLLKAHAHIMLCHLDTELLDDDNNYSPITLKWKVFRPGAFARNIPVQFTRDGRFKGDSKPAVAVFSTDALSLSREVVVPLSRSIQISSCFKTGMESWLRLREIDPGQKTRDQLKLILLKDRSTFHELDEEDGVETPIAQRRGSSIPGYGALSQDFKVYSLQYLADAAVRMTECEATDSLGRNISWTVRPWRAPSSGYRQDEPSISLDSNGYGDWHVAFLVDGRQYSVRIPLNPEGGPVPPSVAVGLEDNPAPAAAAPESKICSVALEEGLSALYESSQSGISYDDFRSDIIMFNRANEDKLKLNRHDRVDFKEITLYDIGQAANVATKADASVCYSTAFYIMWSAKEAECAYKRKSAWGKPDKGYSMCFIYKDWYFPVKLSVPLSPLTCSTILEAGLNLFYRSALNKHWDAKQVAPIEVEEDFKELADRAAKTPKSKRPQLLEDFRERKKADGPERLSLIGIAQAKTIEVHDPSE</sequence>
<organism evidence="3 4">
    <name type="scientific">Perkinsus olseni</name>
    <name type="common">Perkinsus atlanticus</name>
    <dbReference type="NCBI Taxonomy" id="32597"/>
    <lineage>
        <taxon>Eukaryota</taxon>
        <taxon>Sar</taxon>
        <taxon>Alveolata</taxon>
        <taxon>Perkinsozoa</taxon>
        <taxon>Perkinsea</taxon>
        <taxon>Perkinsida</taxon>
        <taxon>Perkinsidae</taxon>
        <taxon>Perkinsus</taxon>
    </lineage>
</organism>
<name>A0A7J6TPZ0_PEROL</name>
<evidence type="ECO:0000313" key="3">
    <source>
        <dbReference type="EMBL" id="KAF4746702.1"/>
    </source>
</evidence>
<dbReference type="Proteomes" id="UP000553632">
    <property type="component" value="Unassembled WGS sequence"/>
</dbReference>
<keyword evidence="2" id="KW-1133">Transmembrane helix</keyword>
<gene>
    <name evidence="3" type="ORF">FOZ63_004703</name>
</gene>
<dbReference type="AlphaFoldDB" id="A0A7J6TPZ0"/>
<accession>A0A7J6TPZ0</accession>
<comment type="caution">
    <text evidence="3">The sequence shown here is derived from an EMBL/GenBank/DDBJ whole genome shotgun (WGS) entry which is preliminary data.</text>
</comment>
<evidence type="ECO:0000256" key="1">
    <source>
        <dbReference type="SAM" id="MobiDB-lite"/>
    </source>
</evidence>
<proteinExistence type="predicted"/>
<feature type="compositionally biased region" description="Basic and acidic residues" evidence="1">
    <location>
        <begin position="1194"/>
        <end position="1203"/>
    </location>
</feature>
<feature type="region of interest" description="Disordered" evidence="1">
    <location>
        <begin position="1182"/>
        <end position="1203"/>
    </location>
</feature>
<keyword evidence="2" id="KW-0472">Membrane</keyword>
<keyword evidence="4" id="KW-1185">Reference proteome</keyword>
<dbReference type="EMBL" id="JABANO010009517">
    <property type="protein sequence ID" value="KAF4746702.1"/>
    <property type="molecule type" value="Genomic_DNA"/>
</dbReference>
<evidence type="ECO:0000256" key="2">
    <source>
        <dbReference type="SAM" id="Phobius"/>
    </source>
</evidence>
<protein>
    <submittedName>
        <fullName evidence="3">Uncharacterized protein</fullName>
    </submittedName>
</protein>
<feature type="transmembrane region" description="Helical" evidence="2">
    <location>
        <begin position="475"/>
        <end position="502"/>
    </location>
</feature>
<evidence type="ECO:0000313" key="4">
    <source>
        <dbReference type="Proteomes" id="UP000553632"/>
    </source>
</evidence>
<keyword evidence="2" id="KW-0812">Transmembrane</keyword>
<reference evidence="3 4" key="1">
    <citation type="submission" date="2020-04" db="EMBL/GenBank/DDBJ databases">
        <title>Perkinsus olseni comparative genomics.</title>
        <authorList>
            <person name="Bogema D.R."/>
        </authorList>
    </citation>
    <scope>NUCLEOTIDE SEQUENCE [LARGE SCALE GENOMIC DNA]</scope>
    <source>
        <strain evidence="3 4">ATCC PRA-207</strain>
    </source>
</reference>
<feature type="transmembrane region" description="Helical" evidence="2">
    <location>
        <begin position="441"/>
        <end position="463"/>
    </location>
</feature>